<dbReference type="Proteomes" id="UP000006038">
    <property type="component" value="Unassembled WGS sequence"/>
</dbReference>
<dbReference type="AlphaFoldDB" id="J3KU54"/>
<evidence type="ECO:0000313" key="3">
    <source>
        <dbReference type="Proteomes" id="UP000006038"/>
    </source>
</evidence>
<proteinExistence type="predicted"/>
<feature type="compositionally biased region" description="Acidic residues" evidence="1">
    <location>
        <begin position="88"/>
        <end position="99"/>
    </location>
</feature>
<protein>
    <submittedName>
        <fullName evidence="2">Uncharacterized protein</fullName>
    </submittedName>
</protein>
<organism evidence="2">
    <name type="scientific">Oryza brachyantha</name>
    <name type="common">malo sina</name>
    <dbReference type="NCBI Taxonomy" id="4533"/>
    <lineage>
        <taxon>Eukaryota</taxon>
        <taxon>Viridiplantae</taxon>
        <taxon>Streptophyta</taxon>
        <taxon>Embryophyta</taxon>
        <taxon>Tracheophyta</taxon>
        <taxon>Spermatophyta</taxon>
        <taxon>Magnoliopsida</taxon>
        <taxon>Liliopsida</taxon>
        <taxon>Poales</taxon>
        <taxon>Poaceae</taxon>
        <taxon>BOP clade</taxon>
        <taxon>Oryzoideae</taxon>
        <taxon>Oryzeae</taxon>
        <taxon>Oryzinae</taxon>
        <taxon>Oryza</taxon>
    </lineage>
</organism>
<reference evidence="2" key="1">
    <citation type="submission" date="2015-06" db="UniProtKB">
        <authorList>
            <consortium name="EnsemblPlants"/>
        </authorList>
    </citation>
    <scope>IDENTIFICATION</scope>
</reference>
<feature type="compositionally biased region" description="Acidic residues" evidence="1">
    <location>
        <begin position="111"/>
        <end position="134"/>
    </location>
</feature>
<feature type="region of interest" description="Disordered" evidence="1">
    <location>
        <begin position="70"/>
        <end position="150"/>
    </location>
</feature>
<dbReference type="HOGENOM" id="CLU_1477336_0_0_1"/>
<feature type="compositionally biased region" description="Basic and acidic residues" evidence="1">
    <location>
        <begin position="100"/>
        <end position="110"/>
    </location>
</feature>
<dbReference type="Gramene" id="OB0041G10100.1">
    <property type="protein sequence ID" value="OB0041G10100.1"/>
    <property type="gene ID" value="OB0041G10100"/>
</dbReference>
<sequence>MKDKLKVFLADFVGSSIPEGWWSTMVRTPTRRQAIEHPRSRMPSFATVWQDNARMQGHIEGSIDKLRRNARAKTKARAAGLKPVALGSDDDSSDEEAEAQEERILKKELADEPLESESALEEEQEENEEEEEEVVATIAAAPKRKRARKLNNKFDHVATLQDGEPKKQYKNACRYLLVSHDTT</sequence>
<dbReference type="EnsemblPlants" id="OB0041G10100.1">
    <property type="protein sequence ID" value="OB0041G10100.1"/>
    <property type="gene ID" value="OB0041G10100"/>
</dbReference>
<evidence type="ECO:0000256" key="1">
    <source>
        <dbReference type="SAM" id="MobiDB-lite"/>
    </source>
</evidence>
<dbReference type="PANTHER" id="PTHR35103">
    <property type="entry name" value="OS06G0115700 PROTEIN"/>
    <property type="match status" value="1"/>
</dbReference>
<keyword evidence="3" id="KW-1185">Reference proteome</keyword>
<evidence type="ECO:0000313" key="2">
    <source>
        <dbReference type="EnsemblPlants" id="OB0041G10100.1"/>
    </source>
</evidence>
<dbReference type="PANTHER" id="PTHR35103:SF1">
    <property type="entry name" value="OS06G0115700 PROTEIN"/>
    <property type="match status" value="1"/>
</dbReference>
<name>J3KU54_ORYBR</name>
<accession>J3KU54</accession>